<dbReference type="OrthoDB" id="9993736at2759"/>
<evidence type="ECO:0000256" key="1">
    <source>
        <dbReference type="SAM" id="Phobius"/>
    </source>
</evidence>
<dbReference type="Pfam" id="PF01275">
    <property type="entry name" value="Myelin_PLP"/>
    <property type="match status" value="1"/>
</dbReference>
<keyword evidence="1" id="KW-0812">Transmembrane</keyword>
<name>A0A077YWP5_TRITR</name>
<reference evidence="2" key="1">
    <citation type="submission" date="2014-01" db="EMBL/GenBank/DDBJ databases">
        <authorList>
            <person name="Aslett M."/>
        </authorList>
    </citation>
    <scope>NUCLEOTIDE SEQUENCE</scope>
</reference>
<feature type="transmembrane region" description="Helical" evidence="1">
    <location>
        <begin position="202"/>
        <end position="226"/>
    </location>
</feature>
<organism evidence="2 3">
    <name type="scientific">Trichuris trichiura</name>
    <name type="common">Whipworm</name>
    <name type="synonym">Trichocephalus trichiurus</name>
    <dbReference type="NCBI Taxonomy" id="36087"/>
    <lineage>
        <taxon>Eukaryota</taxon>
        <taxon>Metazoa</taxon>
        <taxon>Ecdysozoa</taxon>
        <taxon>Nematoda</taxon>
        <taxon>Enoplea</taxon>
        <taxon>Dorylaimia</taxon>
        <taxon>Trichinellida</taxon>
        <taxon>Trichuridae</taxon>
        <taxon>Trichuris</taxon>
    </lineage>
</organism>
<evidence type="ECO:0000313" key="2">
    <source>
        <dbReference type="EMBL" id="CDW51878.1"/>
    </source>
</evidence>
<keyword evidence="1" id="KW-0472">Membrane</keyword>
<dbReference type="GO" id="GO:0031175">
    <property type="term" value="P:neuron projection development"/>
    <property type="evidence" value="ECO:0007669"/>
    <property type="project" value="TreeGrafter"/>
</dbReference>
<evidence type="ECO:0000313" key="3">
    <source>
        <dbReference type="Proteomes" id="UP000030665"/>
    </source>
</evidence>
<keyword evidence="3" id="KW-1185">Reference proteome</keyword>
<dbReference type="PANTHER" id="PTHR11683">
    <property type="entry name" value="MYELIN PROTEOLIPID"/>
    <property type="match status" value="1"/>
</dbReference>
<dbReference type="EMBL" id="HG805811">
    <property type="protein sequence ID" value="CDW51878.1"/>
    <property type="molecule type" value="Genomic_DNA"/>
</dbReference>
<reference evidence="2" key="2">
    <citation type="submission" date="2014-03" db="EMBL/GenBank/DDBJ databases">
        <title>The whipworm genome and dual-species transcriptomics of an intimate host-pathogen interaction.</title>
        <authorList>
            <person name="Foth B.J."/>
            <person name="Tsai I.J."/>
            <person name="Reid A.J."/>
            <person name="Bancroft A.J."/>
            <person name="Nichol S."/>
            <person name="Tracey A."/>
            <person name="Holroyd N."/>
            <person name="Cotton J.A."/>
            <person name="Stanley E.J."/>
            <person name="Zarowiecki M."/>
            <person name="Liu J.Z."/>
            <person name="Huckvale T."/>
            <person name="Cooper P.J."/>
            <person name="Grencis R.K."/>
            <person name="Berriman M."/>
        </authorList>
    </citation>
    <scope>NUCLEOTIDE SEQUENCE [LARGE SCALE GENOMIC DNA]</scope>
</reference>
<dbReference type="Proteomes" id="UP000030665">
    <property type="component" value="Unassembled WGS sequence"/>
</dbReference>
<feature type="transmembrane region" description="Helical" evidence="1">
    <location>
        <begin position="20"/>
        <end position="43"/>
    </location>
</feature>
<dbReference type="GO" id="GO:0005886">
    <property type="term" value="C:plasma membrane"/>
    <property type="evidence" value="ECO:0007669"/>
    <property type="project" value="TreeGrafter"/>
</dbReference>
<sequence length="259" mass="28847">MSKSVNIMAIETRDDCLGRVPFASLIALTITWVGMAVFCAMTFRGVNASLQQMRATFQAEIFWLNKVQLAFICAALIMFVFAGVLTLIGAFATGSTRNKMYYGWKARLGGRVSTALCLALTYIVFLCWIAIFSIVVILSVVYVILSQLCGAVPSYTPSDCLDLTILSPVFNQTYTNQAWKVCGVALQQFCTLTESANSHFMVGYFASVAILLGLVHFMICLAANYAHIKDGFKYFELKEIQYLEENELNKYHRDPAAVY</sequence>
<feature type="transmembrane region" description="Helical" evidence="1">
    <location>
        <begin position="115"/>
        <end position="145"/>
    </location>
</feature>
<dbReference type="PANTHER" id="PTHR11683:SF12">
    <property type="entry name" value="M6, ISOFORM F"/>
    <property type="match status" value="1"/>
</dbReference>
<accession>A0A077YWP5</accession>
<dbReference type="STRING" id="36087.A0A077YWP5"/>
<protein>
    <submittedName>
        <fullName evidence="2">Myelin PLP domain containing protein</fullName>
    </submittedName>
</protein>
<feature type="transmembrane region" description="Helical" evidence="1">
    <location>
        <begin position="69"/>
        <end position="94"/>
    </location>
</feature>
<dbReference type="InterPro" id="IPR001614">
    <property type="entry name" value="Myelin_PLP"/>
</dbReference>
<keyword evidence="1" id="KW-1133">Transmembrane helix</keyword>
<gene>
    <name evidence="2" type="ORF">TTRE_0000013701</name>
</gene>
<proteinExistence type="predicted"/>
<dbReference type="AlphaFoldDB" id="A0A077YWP5"/>